<evidence type="ECO:0000313" key="1">
    <source>
        <dbReference type="EMBL" id="KAF6215456.1"/>
    </source>
</evidence>
<organism evidence="1 2">
    <name type="scientific">Apolygus lucorum</name>
    <name type="common">Small green plant bug</name>
    <name type="synonym">Lygocoris lucorum</name>
    <dbReference type="NCBI Taxonomy" id="248454"/>
    <lineage>
        <taxon>Eukaryota</taxon>
        <taxon>Metazoa</taxon>
        <taxon>Ecdysozoa</taxon>
        <taxon>Arthropoda</taxon>
        <taxon>Hexapoda</taxon>
        <taxon>Insecta</taxon>
        <taxon>Pterygota</taxon>
        <taxon>Neoptera</taxon>
        <taxon>Paraneoptera</taxon>
        <taxon>Hemiptera</taxon>
        <taxon>Heteroptera</taxon>
        <taxon>Panheteroptera</taxon>
        <taxon>Cimicomorpha</taxon>
        <taxon>Miridae</taxon>
        <taxon>Mirini</taxon>
        <taxon>Apolygus</taxon>
    </lineage>
</organism>
<protein>
    <submittedName>
        <fullName evidence="1">Uncharacterized protein</fullName>
    </submittedName>
</protein>
<comment type="caution">
    <text evidence="1">The sequence shown here is derived from an EMBL/GenBank/DDBJ whole genome shotgun (WGS) entry which is preliminary data.</text>
</comment>
<reference evidence="1" key="1">
    <citation type="journal article" date="2021" name="Mol. Ecol. Resour.">
        <title>Apolygus lucorum genome provides insights into omnivorousness and mesophyll feeding.</title>
        <authorList>
            <person name="Liu Y."/>
            <person name="Liu H."/>
            <person name="Wang H."/>
            <person name="Huang T."/>
            <person name="Liu B."/>
            <person name="Yang B."/>
            <person name="Yin L."/>
            <person name="Li B."/>
            <person name="Zhang Y."/>
            <person name="Zhang S."/>
            <person name="Jiang F."/>
            <person name="Zhang X."/>
            <person name="Ren Y."/>
            <person name="Wang B."/>
            <person name="Wang S."/>
            <person name="Lu Y."/>
            <person name="Wu K."/>
            <person name="Fan W."/>
            <person name="Wang G."/>
        </authorList>
    </citation>
    <scope>NUCLEOTIDE SEQUENCE</scope>
    <source>
        <strain evidence="1">12Hb</strain>
    </source>
</reference>
<accession>A0A8S9Y537</accession>
<name>A0A8S9Y537_APOLU</name>
<keyword evidence="2" id="KW-1185">Reference proteome</keyword>
<dbReference type="EMBL" id="WIXP02000002">
    <property type="protein sequence ID" value="KAF6215456.1"/>
    <property type="molecule type" value="Genomic_DNA"/>
</dbReference>
<dbReference type="AlphaFoldDB" id="A0A8S9Y537"/>
<evidence type="ECO:0000313" key="2">
    <source>
        <dbReference type="Proteomes" id="UP000466442"/>
    </source>
</evidence>
<proteinExistence type="predicted"/>
<dbReference type="Proteomes" id="UP000466442">
    <property type="component" value="Unassembled WGS sequence"/>
</dbReference>
<gene>
    <name evidence="1" type="ORF">GE061_010209</name>
</gene>
<sequence length="238" mass="27363">MEVSTLGKVPETPKCQTKDDSVARNIKIVGFPSTTTRSDVARKSKRLPFEASLFLNITRLEGKGQALTSKAKCNCCFDSDQELMMKYEVYHPRTVYTNSNVHSKSSSRDMLRQMLTDRGNSSKRIGRPTALSRLVNMMQKHPPPPLYKYGNCLQQTLNFDERKMKYEFIDRIIYQEPEIDEIFVDKKPVFMSKRKNPFAAVQLCPTSMFQRHSQPPGQEYVSRKDHLMDILALGLDKA</sequence>